<dbReference type="InterPro" id="IPR043502">
    <property type="entry name" value="DNA/RNA_pol_sf"/>
</dbReference>
<keyword evidence="4" id="KW-1185">Reference proteome</keyword>
<reference evidence="3" key="1">
    <citation type="journal article" date="2023" name="G3 (Bethesda)">
        <title>A reference genome for the long-term kleptoplast-retaining sea slug Elysia crispata morphotype clarki.</title>
        <authorList>
            <person name="Eastman K.E."/>
            <person name="Pendleton A.L."/>
            <person name="Shaikh M.A."/>
            <person name="Suttiyut T."/>
            <person name="Ogas R."/>
            <person name="Tomko P."/>
            <person name="Gavelis G."/>
            <person name="Widhalm J.R."/>
            <person name="Wisecaver J.H."/>
        </authorList>
    </citation>
    <scope>NUCLEOTIDE SEQUENCE</scope>
    <source>
        <strain evidence="3">ECLA1</strain>
    </source>
</reference>
<evidence type="ECO:0000313" key="4">
    <source>
        <dbReference type="Proteomes" id="UP001283361"/>
    </source>
</evidence>
<dbReference type="Proteomes" id="UP001283361">
    <property type="component" value="Unassembled WGS sequence"/>
</dbReference>
<dbReference type="Pfam" id="PF20049">
    <property type="entry name" value="DUF6451"/>
    <property type="match status" value="1"/>
</dbReference>
<dbReference type="PROSITE" id="PS50878">
    <property type="entry name" value="RT_POL"/>
    <property type="match status" value="1"/>
</dbReference>
<dbReference type="AlphaFoldDB" id="A0AAE0YHE9"/>
<evidence type="ECO:0000313" key="3">
    <source>
        <dbReference type="EMBL" id="KAK3745970.1"/>
    </source>
</evidence>
<dbReference type="EMBL" id="JAWDGP010006181">
    <property type="protein sequence ID" value="KAK3745970.1"/>
    <property type="molecule type" value="Genomic_DNA"/>
</dbReference>
<sequence>MLIIEIPKIELNGGHIEITLIIEIPRIELNGGHIEISGELLKYGTPLLHKSIANILNRVFEEHETININSGELIAIPKPGKPKGPPKNLRPITLLNTIRKALSIITLHRIRPNIEEYLSHSQSGFRPERSTSDVAWTHKWLAAKAKKEDVEIKITGIDMSAAFDTIDRQILLDIIERIVEEDELRIIRFLLSDTVINTRINGATKERPFVSNIGTPQGDSLSPVLFSVYLENALKEVRTILPRPTNELEKTLPTEIAYADDVDFVGLNFVDTEEVQNILHKYNLLVNIDKTEFTTLSRAGTEYKNTKKVGTLIGDEEDVERRKRLSNAALTKLLYVWIKGDKIKRKTKLKLYRTDSNGENCRRESEKLPKRPRRTTETRKALSQVKRLGLNIHRGKSKILKINSASTTPILLEDVALEEVESFTYLGSIVDKKGGTDADVRVRIGKARAAFKQLKNVWKASKLPKNTKLRLFNTTVKPVLLYGAETWRTTLSTMNRLQAFINGCLRIILKIKWPEKISNQELWQQTRQMPVEQEILRRRWGWVGHTLRKPSCSTTRRALTWNPQGKRKRGRPRNTWRRDLEADTKRLGHTWKQLESLAGDRDAWRTLVGGLCPTRGSQA</sequence>
<feature type="domain" description="Reverse transcriptase" evidence="2">
    <location>
        <begin position="57"/>
        <end position="313"/>
    </location>
</feature>
<comment type="caution">
    <text evidence="3">The sequence shown here is derived from an EMBL/GenBank/DDBJ whole genome shotgun (WGS) entry which is preliminary data.</text>
</comment>
<dbReference type="PANTHER" id="PTHR47027">
    <property type="entry name" value="REVERSE TRANSCRIPTASE DOMAIN-CONTAINING PROTEIN"/>
    <property type="match status" value="1"/>
</dbReference>
<dbReference type="InterPro" id="IPR000477">
    <property type="entry name" value="RT_dom"/>
</dbReference>
<accession>A0AAE0YHE9</accession>
<name>A0AAE0YHE9_9GAST</name>
<gene>
    <name evidence="3" type="ORF">RRG08_055260</name>
</gene>
<proteinExistence type="predicted"/>
<evidence type="ECO:0000256" key="1">
    <source>
        <dbReference type="SAM" id="MobiDB-lite"/>
    </source>
</evidence>
<dbReference type="SUPFAM" id="SSF56672">
    <property type="entry name" value="DNA/RNA polymerases"/>
    <property type="match status" value="1"/>
</dbReference>
<evidence type="ECO:0000259" key="2">
    <source>
        <dbReference type="PROSITE" id="PS50878"/>
    </source>
</evidence>
<dbReference type="Pfam" id="PF00078">
    <property type="entry name" value="RVT_1"/>
    <property type="match status" value="1"/>
</dbReference>
<feature type="region of interest" description="Disordered" evidence="1">
    <location>
        <begin position="359"/>
        <end position="378"/>
    </location>
</feature>
<protein>
    <recommendedName>
        <fullName evidence="2">Reverse transcriptase domain-containing protein</fullName>
    </recommendedName>
</protein>
<organism evidence="3 4">
    <name type="scientific">Elysia crispata</name>
    <name type="common">lettuce slug</name>
    <dbReference type="NCBI Taxonomy" id="231223"/>
    <lineage>
        <taxon>Eukaryota</taxon>
        <taxon>Metazoa</taxon>
        <taxon>Spiralia</taxon>
        <taxon>Lophotrochozoa</taxon>
        <taxon>Mollusca</taxon>
        <taxon>Gastropoda</taxon>
        <taxon>Heterobranchia</taxon>
        <taxon>Euthyneura</taxon>
        <taxon>Panpulmonata</taxon>
        <taxon>Sacoglossa</taxon>
        <taxon>Placobranchoidea</taxon>
        <taxon>Plakobranchidae</taxon>
        <taxon>Elysia</taxon>
    </lineage>
</organism>
<feature type="compositionally biased region" description="Basic and acidic residues" evidence="1">
    <location>
        <begin position="360"/>
        <end position="378"/>
    </location>
</feature>
<dbReference type="PANTHER" id="PTHR47027:SF25">
    <property type="entry name" value="REVERSE TRANSCRIPTASE DOMAIN-CONTAINING PROTEIN"/>
    <property type="match status" value="1"/>
</dbReference>
<dbReference type="InterPro" id="IPR045609">
    <property type="entry name" value="DUF6451"/>
</dbReference>